<accession>A0A9W4E721</accession>
<evidence type="ECO:0000313" key="2">
    <source>
        <dbReference type="EMBL" id="CAG7625647.1"/>
    </source>
</evidence>
<evidence type="ECO:0000313" key="3">
    <source>
        <dbReference type="Proteomes" id="UP001153328"/>
    </source>
</evidence>
<gene>
    <name evidence="2" type="ORF">SBRY_20181</name>
</gene>
<organism evidence="2 3">
    <name type="scientific">Actinacidiphila bryophytorum</name>
    <dbReference type="NCBI Taxonomy" id="1436133"/>
    <lineage>
        <taxon>Bacteria</taxon>
        <taxon>Bacillati</taxon>
        <taxon>Actinomycetota</taxon>
        <taxon>Actinomycetes</taxon>
        <taxon>Kitasatosporales</taxon>
        <taxon>Streptomycetaceae</taxon>
        <taxon>Actinacidiphila</taxon>
    </lineage>
</organism>
<proteinExistence type="predicted"/>
<name>A0A9W4E721_9ACTN</name>
<dbReference type="AlphaFoldDB" id="A0A9W4E721"/>
<sequence length="102" mass="10475">MPGSGDPGPADDESGSCPDRAGAGDRPHRGHRRPQQGDRGVAVAVGADRRQLPATRLQEARHRRPQGTGPAHARPVAAAVRAARGVPARLPRGPPKGLPAGP</sequence>
<keyword evidence="3" id="KW-1185">Reference proteome</keyword>
<protein>
    <submittedName>
        <fullName evidence="2">Uncharacterized protein</fullName>
    </submittedName>
</protein>
<feature type="region of interest" description="Disordered" evidence="1">
    <location>
        <begin position="1"/>
        <end position="102"/>
    </location>
</feature>
<feature type="compositionally biased region" description="Pro residues" evidence="1">
    <location>
        <begin position="92"/>
        <end position="102"/>
    </location>
</feature>
<dbReference type="Proteomes" id="UP001153328">
    <property type="component" value="Unassembled WGS sequence"/>
</dbReference>
<reference evidence="2" key="1">
    <citation type="submission" date="2021-06" db="EMBL/GenBank/DDBJ databases">
        <authorList>
            <person name="Arsene-Ploetze F."/>
        </authorList>
    </citation>
    <scope>NUCLEOTIDE SEQUENCE</scope>
    <source>
        <strain evidence="2">SBRY1</strain>
    </source>
</reference>
<evidence type="ECO:0000256" key="1">
    <source>
        <dbReference type="SAM" id="MobiDB-lite"/>
    </source>
</evidence>
<dbReference type="EMBL" id="CAJVAX010000012">
    <property type="protein sequence ID" value="CAG7625647.1"/>
    <property type="molecule type" value="Genomic_DNA"/>
</dbReference>
<comment type="caution">
    <text evidence="2">The sequence shown here is derived from an EMBL/GenBank/DDBJ whole genome shotgun (WGS) entry which is preliminary data.</text>
</comment>
<feature type="compositionally biased region" description="Low complexity" evidence="1">
    <location>
        <begin position="69"/>
        <end position="91"/>
    </location>
</feature>